<gene>
    <name evidence="3" type="ORF">LQ50_08610</name>
</gene>
<evidence type="ECO:0000313" key="4">
    <source>
        <dbReference type="Proteomes" id="UP000030832"/>
    </source>
</evidence>
<dbReference type="InterPro" id="IPR025164">
    <property type="entry name" value="Toastrack_DUF4097"/>
</dbReference>
<reference evidence="3 4" key="1">
    <citation type="submission" date="2014-09" db="EMBL/GenBank/DDBJ databases">
        <title>Genome sequencing and annotation of Bacillus Okhensis strain Kh10-101T.</title>
        <authorList>
            <person name="Prakash J.S."/>
        </authorList>
    </citation>
    <scope>NUCLEOTIDE SEQUENCE [LARGE SCALE GENOMIC DNA]</scope>
    <source>
        <strain evidence="4">Kh10-101T</strain>
    </source>
</reference>
<dbReference type="RefSeq" id="WP_034627957.1">
    <property type="nucleotide sequence ID" value="NZ_JRJU01000008.1"/>
</dbReference>
<dbReference type="eggNOG" id="COG3595">
    <property type="taxonomic scope" value="Bacteria"/>
</dbReference>
<dbReference type="EMBL" id="JRJU01000008">
    <property type="protein sequence ID" value="KHF40572.1"/>
    <property type="molecule type" value="Genomic_DNA"/>
</dbReference>
<protein>
    <recommendedName>
        <fullName evidence="2">DUF4097 domain-containing protein</fullName>
    </recommendedName>
</protein>
<organism evidence="3 4">
    <name type="scientific">Halalkalibacter okhensis</name>
    <dbReference type="NCBI Taxonomy" id="333138"/>
    <lineage>
        <taxon>Bacteria</taxon>
        <taxon>Bacillati</taxon>
        <taxon>Bacillota</taxon>
        <taxon>Bacilli</taxon>
        <taxon>Bacillales</taxon>
        <taxon>Bacillaceae</taxon>
        <taxon>Halalkalibacter</taxon>
    </lineage>
</organism>
<dbReference type="Pfam" id="PF13349">
    <property type="entry name" value="DUF4097"/>
    <property type="match status" value="1"/>
</dbReference>
<comment type="caution">
    <text evidence="3">The sequence shown here is derived from an EMBL/GenBank/DDBJ whole genome shotgun (WGS) entry which is preliminary data.</text>
</comment>
<feature type="transmembrane region" description="Helical" evidence="1">
    <location>
        <begin position="7"/>
        <end position="26"/>
    </location>
</feature>
<dbReference type="AlphaFoldDB" id="A0A0B0II63"/>
<dbReference type="Proteomes" id="UP000030832">
    <property type="component" value="Unassembled WGS sequence"/>
</dbReference>
<keyword evidence="1" id="KW-1133">Transmembrane helix</keyword>
<accession>A0A0B0II63</accession>
<dbReference type="OrthoDB" id="2588856at2"/>
<keyword evidence="1" id="KW-0812">Transmembrane</keyword>
<keyword evidence="1" id="KW-0472">Membrane</keyword>
<evidence type="ECO:0000259" key="2">
    <source>
        <dbReference type="Pfam" id="PF13349"/>
    </source>
</evidence>
<proteinExistence type="predicted"/>
<sequence>MINLKKVSIIALGLLIGGVIGILLTLPSVNKSEWVTEEKLINDEEFMNIEVMTNNAEINFLPTNDDTAKVELTGNNSNYLLSTDVKDSTLLISVKNPQKKLFQFNFLSHTLSLTVYVPEKLYETIKLESNNGRIHADNIEVREIGVKSDNGRIELSNVMGDRVTAIADNGAIELKGVSAPTVSVRTKNGAILLEDIDGEIIGKTNNGRISLLTKQMNDPLDLATDNGRIQIQTEEEPTNATILVNTANGRVDVFGSSSRNAVSGNGDNMIQLTTANGSVTIEKK</sequence>
<name>A0A0B0II63_9BACI</name>
<evidence type="ECO:0000313" key="3">
    <source>
        <dbReference type="EMBL" id="KHF40572.1"/>
    </source>
</evidence>
<dbReference type="Gene3D" id="2.160.20.120">
    <property type="match status" value="1"/>
</dbReference>
<keyword evidence="4" id="KW-1185">Reference proteome</keyword>
<feature type="domain" description="DUF4097" evidence="2">
    <location>
        <begin position="48"/>
        <end position="282"/>
    </location>
</feature>
<evidence type="ECO:0000256" key="1">
    <source>
        <dbReference type="SAM" id="Phobius"/>
    </source>
</evidence>
<dbReference type="STRING" id="333138.LQ50_08610"/>